<accession>A0A921QP85</accession>
<dbReference type="Proteomes" id="UP000807115">
    <property type="component" value="Chromosome 6"/>
</dbReference>
<feature type="compositionally biased region" description="Low complexity" evidence="1">
    <location>
        <begin position="43"/>
        <end position="53"/>
    </location>
</feature>
<evidence type="ECO:0000313" key="3">
    <source>
        <dbReference type="Proteomes" id="UP000807115"/>
    </source>
</evidence>
<feature type="region of interest" description="Disordered" evidence="1">
    <location>
        <begin position="29"/>
        <end position="53"/>
    </location>
</feature>
<name>A0A921QP85_SORBI</name>
<protein>
    <submittedName>
        <fullName evidence="2">Uncharacterized protein</fullName>
    </submittedName>
</protein>
<gene>
    <name evidence="2" type="ORF">BDA96_06G055500</name>
</gene>
<evidence type="ECO:0000313" key="2">
    <source>
        <dbReference type="EMBL" id="KAG0525423.1"/>
    </source>
</evidence>
<organism evidence="2 3">
    <name type="scientific">Sorghum bicolor</name>
    <name type="common">Sorghum</name>
    <name type="synonym">Sorghum vulgare</name>
    <dbReference type="NCBI Taxonomy" id="4558"/>
    <lineage>
        <taxon>Eukaryota</taxon>
        <taxon>Viridiplantae</taxon>
        <taxon>Streptophyta</taxon>
        <taxon>Embryophyta</taxon>
        <taxon>Tracheophyta</taxon>
        <taxon>Spermatophyta</taxon>
        <taxon>Magnoliopsida</taxon>
        <taxon>Liliopsida</taxon>
        <taxon>Poales</taxon>
        <taxon>Poaceae</taxon>
        <taxon>PACMAD clade</taxon>
        <taxon>Panicoideae</taxon>
        <taxon>Andropogonodae</taxon>
        <taxon>Andropogoneae</taxon>
        <taxon>Sorghinae</taxon>
        <taxon>Sorghum</taxon>
    </lineage>
</organism>
<sequence length="118" mass="13116">MSVEWVLGRAIWNKASASSCWYLASRIERSSSSSRLSETRNKQTQPLSSSSLTPQTLCSIQVRDRALVIDLRASRASPPSPLHLHSLVLFGAVECFMEALFLSKAWSLSPLTKSTEYI</sequence>
<comment type="caution">
    <text evidence="2">The sequence shown here is derived from an EMBL/GenBank/DDBJ whole genome shotgun (WGS) entry which is preliminary data.</text>
</comment>
<reference evidence="2" key="1">
    <citation type="journal article" date="2019" name="BMC Genomics">
        <title>A new reference genome for Sorghum bicolor reveals high levels of sequence similarity between sweet and grain genotypes: implications for the genetics of sugar metabolism.</title>
        <authorList>
            <person name="Cooper E.A."/>
            <person name="Brenton Z.W."/>
            <person name="Flinn B.S."/>
            <person name="Jenkins J."/>
            <person name="Shu S."/>
            <person name="Flowers D."/>
            <person name="Luo F."/>
            <person name="Wang Y."/>
            <person name="Xia P."/>
            <person name="Barry K."/>
            <person name="Daum C."/>
            <person name="Lipzen A."/>
            <person name="Yoshinaga Y."/>
            <person name="Schmutz J."/>
            <person name="Saski C."/>
            <person name="Vermerris W."/>
            <person name="Kresovich S."/>
        </authorList>
    </citation>
    <scope>NUCLEOTIDE SEQUENCE</scope>
</reference>
<dbReference type="EMBL" id="CM027685">
    <property type="protein sequence ID" value="KAG0525423.1"/>
    <property type="molecule type" value="Genomic_DNA"/>
</dbReference>
<dbReference type="AlphaFoldDB" id="A0A921QP85"/>
<reference evidence="2" key="2">
    <citation type="submission" date="2020-10" db="EMBL/GenBank/DDBJ databases">
        <authorList>
            <person name="Cooper E.A."/>
            <person name="Brenton Z.W."/>
            <person name="Flinn B.S."/>
            <person name="Jenkins J."/>
            <person name="Shu S."/>
            <person name="Flowers D."/>
            <person name="Luo F."/>
            <person name="Wang Y."/>
            <person name="Xia P."/>
            <person name="Barry K."/>
            <person name="Daum C."/>
            <person name="Lipzen A."/>
            <person name="Yoshinaga Y."/>
            <person name="Schmutz J."/>
            <person name="Saski C."/>
            <person name="Vermerris W."/>
            <person name="Kresovich S."/>
        </authorList>
    </citation>
    <scope>NUCLEOTIDE SEQUENCE</scope>
</reference>
<proteinExistence type="predicted"/>
<evidence type="ECO:0000256" key="1">
    <source>
        <dbReference type="SAM" id="MobiDB-lite"/>
    </source>
</evidence>